<evidence type="ECO:0000313" key="4">
    <source>
        <dbReference type="EMBL" id="SMG57068.1"/>
    </source>
</evidence>
<dbReference type="GO" id="GO:0043565">
    <property type="term" value="F:sequence-specific DNA binding"/>
    <property type="evidence" value="ECO:0007669"/>
    <property type="project" value="InterPro"/>
</dbReference>
<dbReference type="InterPro" id="IPR018060">
    <property type="entry name" value="HTH_AraC"/>
</dbReference>
<keyword evidence="3" id="KW-0804">Transcription</keyword>
<dbReference type="GO" id="GO:0003700">
    <property type="term" value="F:DNA-binding transcription factor activity"/>
    <property type="evidence" value="ECO:0007669"/>
    <property type="project" value="InterPro"/>
</dbReference>
<dbReference type="STRING" id="1852522.SAMN06295960_4329"/>
<organism evidence="4 5">
    <name type="scientific">Paenibacillus aquistagni</name>
    <dbReference type="NCBI Taxonomy" id="1852522"/>
    <lineage>
        <taxon>Bacteria</taxon>
        <taxon>Bacillati</taxon>
        <taxon>Bacillota</taxon>
        <taxon>Bacilli</taxon>
        <taxon>Bacillales</taxon>
        <taxon>Paenibacillaceae</taxon>
        <taxon>Paenibacillus</taxon>
    </lineage>
</organism>
<dbReference type="Gene3D" id="2.60.120.10">
    <property type="entry name" value="Jelly Rolls"/>
    <property type="match status" value="1"/>
</dbReference>
<evidence type="ECO:0000256" key="2">
    <source>
        <dbReference type="ARBA" id="ARBA00023125"/>
    </source>
</evidence>
<dbReference type="PANTHER" id="PTHR43280:SF34">
    <property type="entry name" value="ARAC-FAMILY TRANSCRIPTIONAL REGULATOR"/>
    <property type="match status" value="1"/>
</dbReference>
<keyword evidence="1" id="KW-0805">Transcription regulation</keyword>
<dbReference type="InterPro" id="IPR018062">
    <property type="entry name" value="HTH_AraC-typ_CS"/>
</dbReference>
<dbReference type="EMBL" id="FXAZ01000007">
    <property type="protein sequence ID" value="SMG57068.1"/>
    <property type="molecule type" value="Genomic_DNA"/>
</dbReference>
<dbReference type="AlphaFoldDB" id="A0A1X7LT56"/>
<dbReference type="RefSeq" id="WP_085497916.1">
    <property type="nucleotide sequence ID" value="NZ_FXAZ01000007.1"/>
</dbReference>
<evidence type="ECO:0000313" key="5">
    <source>
        <dbReference type="Proteomes" id="UP000193834"/>
    </source>
</evidence>
<sequence length="290" mass="33606">MFPNNLHGDDEIYGDFPFTLKIHQLPSSVPAHVHHFIEYTYAFRGRGTELVNGVARELVPGTFTLLFPHQVHEIRVEPGEELHLYVGAIGLKGFFGPEDSLYSLHRLLRDAENDAMSTYRLDEEAAAAMMHLLQEMHAEVLEEGPWYRMMFLAKLIQLFIVFDRYRQRALEPARDKRLVQGRGGMWQVIQYVYQNFKEDIGLESLAQQFNYSPSYVSSAFKQMIGENFNSFLERIRIAHAVNLLLATDMKITDIAYEAGFKSYSTFVRVFQEHMKMSPTAYRKHQGIETQ</sequence>
<gene>
    <name evidence="4" type="ORF">SAMN06295960_4329</name>
</gene>
<dbReference type="PANTHER" id="PTHR43280">
    <property type="entry name" value="ARAC-FAMILY TRANSCRIPTIONAL REGULATOR"/>
    <property type="match status" value="1"/>
</dbReference>
<dbReference type="InterPro" id="IPR009057">
    <property type="entry name" value="Homeodomain-like_sf"/>
</dbReference>
<keyword evidence="2" id="KW-0238">DNA-binding</keyword>
<protein>
    <submittedName>
        <fullName evidence="4">Transcriptional regulator, AraC family</fullName>
    </submittedName>
</protein>
<dbReference type="PROSITE" id="PS00041">
    <property type="entry name" value="HTH_ARAC_FAMILY_1"/>
    <property type="match status" value="1"/>
</dbReference>
<dbReference type="PROSITE" id="PS01124">
    <property type="entry name" value="HTH_ARAC_FAMILY_2"/>
    <property type="match status" value="1"/>
</dbReference>
<dbReference type="Gene3D" id="1.10.10.60">
    <property type="entry name" value="Homeodomain-like"/>
    <property type="match status" value="2"/>
</dbReference>
<dbReference type="OrthoDB" id="182958at2"/>
<proteinExistence type="predicted"/>
<keyword evidence="5" id="KW-1185">Reference proteome</keyword>
<dbReference type="InterPro" id="IPR037923">
    <property type="entry name" value="HTH-like"/>
</dbReference>
<evidence type="ECO:0000256" key="1">
    <source>
        <dbReference type="ARBA" id="ARBA00023015"/>
    </source>
</evidence>
<dbReference type="SUPFAM" id="SSF46689">
    <property type="entry name" value="Homeodomain-like"/>
    <property type="match status" value="2"/>
</dbReference>
<name>A0A1X7LT56_9BACL</name>
<reference evidence="4 5" key="1">
    <citation type="submission" date="2017-04" db="EMBL/GenBank/DDBJ databases">
        <authorList>
            <person name="Afonso C.L."/>
            <person name="Miller P.J."/>
            <person name="Scott M.A."/>
            <person name="Spackman E."/>
            <person name="Goraichik I."/>
            <person name="Dimitrov K.M."/>
            <person name="Suarez D.L."/>
            <person name="Swayne D.E."/>
        </authorList>
    </citation>
    <scope>NUCLEOTIDE SEQUENCE [LARGE SCALE GENOMIC DNA]</scope>
    <source>
        <strain evidence="4 5">11</strain>
    </source>
</reference>
<dbReference type="InterPro" id="IPR014710">
    <property type="entry name" value="RmlC-like_jellyroll"/>
</dbReference>
<dbReference type="Proteomes" id="UP000193834">
    <property type="component" value="Unassembled WGS sequence"/>
</dbReference>
<dbReference type="InterPro" id="IPR020449">
    <property type="entry name" value="Tscrpt_reg_AraC-type_HTH"/>
</dbReference>
<accession>A0A1X7LT56</accession>
<dbReference type="Pfam" id="PF12833">
    <property type="entry name" value="HTH_18"/>
    <property type="match status" value="1"/>
</dbReference>
<dbReference type="PRINTS" id="PR00032">
    <property type="entry name" value="HTHARAC"/>
</dbReference>
<evidence type="ECO:0000256" key="3">
    <source>
        <dbReference type="ARBA" id="ARBA00023163"/>
    </source>
</evidence>
<dbReference type="SUPFAM" id="SSF51215">
    <property type="entry name" value="Regulatory protein AraC"/>
    <property type="match status" value="1"/>
</dbReference>
<dbReference type="SMART" id="SM00342">
    <property type="entry name" value="HTH_ARAC"/>
    <property type="match status" value="1"/>
</dbReference>